<dbReference type="Proteomes" id="UP001335648">
    <property type="component" value="Unassembled WGS sequence"/>
</dbReference>
<reference evidence="1 2" key="1">
    <citation type="journal article" date="2023" name="Mol. Biol. Evol.">
        <title>Genomics of Secondarily Temperate Adaptation in the Only Non-Antarctic Icefish.</title>
        <authorList>
            <person name="Rivera-Colon A.G."/>
            <person name="Rayamajhi N."/>
            <person name="Minhas B.F."/>
            <person name="Madrigal G."/>
            <person name="Bilyk K.T."/>
            <person name="Yoon V."/>
            <person name="Hune M."/>
            <person name="Gregory S."/>
            <person name="Cheng C.H.C."/>
            <person name="Catchen J.M."/>
        </authorList>
    </citation>
    <scope>NUCLEOTIDE SEQUENCE [LARGE SCALE GENOMIC DNA]</scope>
    <source>
        <strain evidence="1">JC2023a</strain>
    </source>
</reference>
<organism evidence="1 2">
    <name type="scientific">Champsocephalus esox</name>
    <name type="common">pike icefish</name>
    <dbReference type="NCBI Taxonomy" id="159716"/>
    <lineage>
        <taxon>Eukaryota</taxon>
        <taxon>Metazoa</taxon>
        <taxon>Chordata</taxon>
        <taxon>Craniata</taxon>
        <taxon>Vertebrata</taxon>
        <taxon>Euteleostomi</taxon>
        <taxon>Actinopterygii</taxon>
        <taxon>Neopterygii</taxon>
        <taxon>Teleostei</taxon>
        <taxon>Neoteleostei</taxon>
        <taxon>Acanthomorphata</taxon>
        <taxon>Eupercaria</taxon>
        <taxon>Perciformes</taxon>
        <taxon>Notothenioidei</taxon>
        <taxon>Channichthyidae</taxon>
        <taxon>Champsocephalus</taxon>
    </lineage>
</organism>
<proteinExistence type="predicted"/>
<keyword evidence="2" id="KW-1185">Reference proteome</keyword>
<gene>
    <name evidence="1" type="ORF">CesoFtcFv8_023712</name>
</gene>
<accession>A0AAN8B4U6</accession>
<sequence length="146" mass="14627">MGGSRRGGVWERGGGAEVGGVGRGRVVWSEDCGGRGGGAVGWGGEEMWGVGVVVGGGGGGTQVEGGVAHGWLGGGWVREGGGWSGGVGRLSSRVGLLPGLGERGERRCARQGFASAGGVGVRERSVRQSVRYAMARGGAGWWSRCT</sequence>
<dbReference type="EMBL" id="JAULUE010002065">
    <property type="protein sequence ID" value="KAK5878296.1"/>
    <property type="molecule type" value="Genomic_DNA"/>
</dbReference>
<protein>
    <submittedName>
        <fullName evidence="1">Uncharacterized protein</fullName>
    </submittedName>
</protein>
<evidence type="ECO:0000313" key="2">
    <source>
        <dbReference type="Proteomes" id="UP001335648"/>
    </source>
</evidence>
<dbReference type="AlphaFoldDB" id="A0AAN8B4U6"/>
<evidence type="ECO:0000313" key="1">
    <source>
        <dbReference type="EMBL" id="KAK5878296.1"/>
    </source>
</evidence>
<name>A0AAN8B4U6_9TELE</name>
<comment type="caution">
    <text evidence="1">The sequence shown here is derived from an EMBL/GenBank/DDBJ whole genome shotgun (WGS) entry which is preliminary data.</text>
</comment>